<proteinExistence type="predicted"/>
<reference evidence="1" key="1">
    <citation type="journal article" date="2023" name="bioRxiv">
        <title>Improved chromosome-level genome assembly for marigold (Tagetes erecta).</title>
        <authorList>
            <person name="Jiang F."/>
            <person name="Yuan L."/>
            <person name="Wang S."/>
            <person name="Wang H."/>
            <person name="Xu D."/>
            <person name="Wang A."/>
            <person name="Fan W."/>
        </authorList>
    </citation>
    <scope>NUCLEOTIDE SEQUENCE</scope>
    <source>
        <strain evidence="1">WSJ</strain>
        <tissue evidence="1">Leaf</tissue>
    </source>
</reference>
<comment type="caution">
    <text evidence="1">The sequence shown here is derived from an EMBL/GenBank/DDBJ whole genome shotgun (WGS) entry which is preliminary data.</text>
</comment>
<keyword evidence="2" id="KW-1185">Reference proteome</keyword>
<evidence type="ECO:0000313" key="2">
    <source>
        <dbReference type="Proteomes" id="UP001229421"/>
    </source>
</evidence>
<dbReference type="AlphaFoldDB" id="A0AAD8KY72"/>
<dbReference type="Proteomes" id="UP001229421">
    <property type="component" value="Unassembled WGS sequence"/>
</dbReference>
<evidence type="ECO:0000313" key="1">
    <source>
        <dbReference type="EMBL" id="KAK1431894.1"/>
    </source>
</evidence>
<organism evidence="1 2">
    <name type="scientific">Tagetes erecta</name>
    <name type="common">African marigold</name>
    <dbReference type="NCBI Taxonomy" id="13708"/>
    <lineage>
        <taxon>Eukaryota</taxon>
        <taxon>Viridiplantae</taxon>
        <taxon>Streptophyta</taxon>
        <taxon>Embryophyta</taxon>
        <taxon>Tracheophyta</taxon>
        <taxon>Spermatophyta</taxon>
        <taxon>Magnoliopsida</taxon>
        <taxon>eudicotyledons</taxon>
        <taxon>Gunneridae</taxon>
        <taxon>Pentapetalae</taxon>
        <taxon>asterids</taxon>
        <taxon>campanulids</taxon>
        <taxon>Asterales</taxon>
        <taxon>Asteraceae</taxon>
        <taxon>Asteroideae</taxon>
        <taxon>Heliantheae alliance</taxon>
        <taxon>Tageteae</taxon>
        <taxon>Tagetes</taxon>
    </lineage>
</organism>
<accession>A0AAD8KY72</accession>
<sequence length="69" mass="8046">MKLKKNPKFSIIEGNEVKLLNCQGSCEWQICKIYCIAFLYTSEFGCRLSFAFNFDVHIGFFVQVNVKKQ</sequence>
<protein>
    <submittedName>
        <fullName evidence="1">Uncharacterized protein</fullName>
    </submittedName>
</protein>
<dbReference type="EMBL" id="JAUHHV010000002">
    <property type="protein sequence ID" value="KAK1431894.1"/>
    <property type="molecule type" value="Genomic_DNA"/>
</dbReference>
<gene>
    <name evidence="1" type="ORF">QVD17_08670</name>
</gene>
<name>A0AAD8KY72_TARER</name>